<evidence type="ECO:0000313" key="1">
    <source>
        <dbReference type="EnsemblPlants" id="EMT02095"/>
    </source>
</evidence>
<reference evidence="1" key="1">
    <citation type="submission" date="2015-06" db="UniProtKB">
        <authorList>
            <consortium name="EnsemblPlants"/>
        </authorList>
    </citation>
    <scope>IDENTIFICATION</scope>
</reference>
<dbReference type="AlphaFoldDB" id="N1QPW7"/>
<sequence>MEGKKKERVMAAAVCLLVILLSTLRLPVGVADPAKSAFCQCYMCCYQGCKLNDCRDCCADCYFPGDPDFKNGCRMSGGKQAPVCGTEATGGERQIFRNGGSICITAEEGAAANYWSRRHAKAKAKHG</sequence>
<protein>
    <submittedName>
        <fullName evidence="1">Uncharacterized protein</fullName>
    </submittedName>
</protein>
<proteinExistence type="predicted"/>
<name>N1QPW7_AEGTA</name>
<organism evidence="1">
    <name type="scientific">Aegilops tauschii</name>
    <name type="common">Tausch's goatgrass</name>
    <name type="synonym">Aegilops squarrosa</name>
    <dbReference type="NCBI Taxonomy" id="37682"/>
    <lineage>
        <taxon>Eukaryota</taxon>
        <taxon>Viridiplantae</taxon>
        <taxon>Streptophyta</taxon>
        <taxon>Embryophyta</taxon>
        <taxon>Tracheophyta</taxon>
        <taxon>Spermatophyta</taxon>
        <taxon>Magnoliopsida</taxon>
        <taxon>Liliopsida</taxon>
        <taxon>Poales</taxon>
        <taxon>Poaceae</taxon>
        <taxon>BOP clade</taxon>
        <taxon>Pooideae</taxon>
        <taxon>Triticodae</taxon>
        <taxon>Triticeae</taxon>
        <taxon>Triticinae</taxon>
        <taxon>Aegilops</taxon>
    </lineage>
</organism>
<dbReference type="EnsemblPlants" id="EMT02095">
    <property type="protein sequence ID" value="EMT02095"/>
    <property type="gene ID" value="F775_16025"/>
</dbReference>
<accession>N1QPW7</accession>